<dbReference type="GO" id="GO:0030203">
    <property type="term" value="P:glycosaminoglycan metabolic process"/>
    <property type="evidence" value="ECO:0007669"/>
    <property type="project" value="TreeGrafter"/>
</dbReference>
<feature type="domain" description="Glycoside hydrolase family 20 catalytic" evidence="11">
    <location>
        <begin position="191"/>
        <end position="510"/>
    </location>
</feature>
<keyword evidence="5" id="KW-0325">Glycoprotein</keyword>
<evidence type="ECO:0000313" key="13">
    <source>
        <dbReference type="EMBL" id="KAK7116751.1"/>
    </source>
</evidence>
<keyword evidence="4 7" id="KW-0378">Hydrolase</keyword>
<proteinExistence type="inferred from homology"/>
<dbReference type="GO" id="GO:0016020">
    <property type="term" value="C:membrane"/>
    <property type="evidence" value="ECO:0007669"/>
    <property type="project" value="TreeGrafter"/>
</dbReference>
<evidence type="ECO:0000256" key="7">
    <source>
        <dbReference type="PIRNR" id="PIRNR001093"/>
    </source>
</evidence>
<accession>A0AAN9C3J5</accession>
<dbReference type="GO" id="GO:0006689">
    <property type="term" value="P:ganglioside catabolic process"/>
    <property type="evidence" value="ECO:0007669"/>
    <property type="project" value="TreeGrafter"/>
</dbReference>
<feature type="domain" description="Beta-hexosaminidase eukaryotic type N-terminal" evidence="12">
    <location>
        <begin position="36"/>
        <end position="169"/>
    </location>
</feature>
<evidence type="ECO:0000256" key="8">
    <source>
        <dbReference type="PIRSR" id="PIRSR001093-1"/>
    </source>
</evidence>
<dbReference type="PRINTS" id="PR00738">
    <property type="entry name" value="GLHYDRLASE20"/>
</dbReference>
<dbReference type="InterPro" id="IPR029019">
    <property type="entry name" value="HEX_eukaryotic_N"/>
</dbReference>
<dbReference type="AlphaFoldDB" id="A0AAN9C3J5"/>
<feature type="active site" description="Proton donor" evidence="8">
    <location>
        <position position="347"/>
    </location>
</feature>
<keyword evidence="14" id="KW-1185">Reference proteome</keyword>
<sequence>MTGGTMKMLLFLFWGFLFSAVSQAQEIPTAPSRGQPWPMPMSYKAGGQLNTIDAATFRFATQGNDCDILREAYIRYREAAFKQHSERLLVVGPLRFRQNNLRFMQQLRGQENALLQQLSVQVSTPCEGRIYPSLESDESYALDVSGGQATLKAQEVWGALWGLETFVQLVYTTNSGEFVVNDTSITDKPRFVHRGMLLDTGRHFLPKRTLLQNLDAMAQNKLNVFHWHIVDDPSFPYESRAFPELSNKGSFYPGSHIYTPSDIQEIIEFARLRGIRVMAEFDTPGHARSWEEGQKGFLSECYSGGTRNGMYGPADPTKNSTFTFLKEFFTEVASVFPDQYIHVGGDEVNFTCWQSNPAVGDFMQKMGFGDNYAKLEEYYMQNLLDIINSLGRGYMIWQEVIDNGAKVREDTVVGVWKWRNFSWSDEMARMTEQGYKVVLSACWYLSRISYGEDWKTYYACDPYSFKGTDAQKSLVMGGELAMWGEYVDDTNVLPLSWPRGSAVAERLWSPQDVNSPVLAEPRLVEQRCRMVRRGIPAQPISGAGGCPEEFGGN</sequence>
<evidence type="ECO:0000259" key="12">
    <source>
        <dbReference type="Pfam" id="PF14845"/>
    </source>
</evidence>
<dbReference type="EC" id="3.2.1.52" evidence="7"/>
<feature type="disulfide bond" evidence="9">
    <location>
        <begin position="528"/>
        <end position="546"/>
    </location>
</feature>
<dbReference type="SUPFAM" id="SSF55545">
    <property type="entry name" value="beta-N-acetylhexosaminidase-like domain"/>
    <property type="match status" value="1"/>
</dbReference>
<dbReference type="InterPro" id="IPR029018">
    <property type="entry name" value="Hex-like_dom2"/>
</dbReference>
<reference evidence="13 14" key="1">
    <citation type="submission" date="2024-02" db="EMBL/GenBank/DDBJ databases">
        <title>Chromosome-scale genome assembly of the rough periwinkle Littorina saxatilis.</title>
        <authorList>
            <person name="De Jode A."/>
            <person name="Faria R."/>
            <person name="Formenti G."/>
            <person name="Sims Y."/>
            <person name="Smith T.P."/>
            <person name="Tracey A."/>
            <person name="Wood J.M.D."/>
            <person name="Zagrodzka Z.B."/>
            <person name="Johannesson K."/>
            <person name="Butlin R.K."/>
            <person name="Leder E.H."/>
        </authorList>
    </citation>
    <scope>NUCLEOTIDE SEQUENCE [LARGE SCALE GENOMIC DNA]</scope>
    <source>
        <strain evidence="13">Snail1</strain>
        <tissue evidence="13">Muscle</tissue>
    </source>
</reference>
<evidence type="ECO:0000256" key="3">
    <source>
        <dbReference type="ARBA" id="ARBA00022729"/>
    </source>
</evidence>
<evidence type="ECO:0000256" key="2">
    <source>
        <dbReference type="ARBA" id="ARBA00006285"/>
    </source>
</evidence>
<evidence type="ECO:0000256" key="5">
    <source>
        <dbReference type="ARBA" id="ARBA00023180"/>
    </source>
</evidence>
<evidence type="ECO:0000259" key="11">
    <source>
        <dbReference type="Pfam" id="PF00728"/>
    </source>
</evidence>
<gene>
    <name evidence="13" type="ORF">V1264_002378</name>
</gene>
<evidence type="ECO:0000256" key="6">
    <source>
        <dbReference type="ARBA" id="ARBA00023295"/>
    </source>
</evidence>
<comment type="catalytic activity">
    <reaction evidence="1 7">
        <text>Hydrolysis of terminal non-reducing N-acetyl-D-hexosamine residues in N-acetyl-beta-D-hexosaminides.</text>
        <dbReference type="EC" id="3.2.1.52"/>
    </reaction>
</comment>
<evidence type="ECO:0000256" key="1">
    <source>
        <dbReference type="ARBA" id="ARBA00001231"/>
    </source>
</evidence>
<dbReference type="InterPro" id="IPR017853">
    <property type="entry name" value="GH"/>
</dbReference>
<feature type="disulfide bond" evidence="9">
    <location>
        <begin position="301"/>
        <end position="352"/>
    </location>
</feature>
<dbReference type="Gene3D" id="3.20.20.80">
    <property type="entry name" value="Glycosidases"/>
    <property type="match status" value="1"/>
</dbReference>
<dbReference type="InterPro" id="IPR025705">
    <property type="entry name" value="Beta_hexosaminidase_sua/sub"/>
</dbReference>
<dbReference type="GO" id="GO:0004563">
    <property type="term" value="F:beta-N-acetylhexosaminidase activity"/>
    <property type="evidence" value="ECO:0007669"/>
    <property type="project" value="UniProtKB-EC"/>
</dbReference>
<evidence type="ECO:0000256" key="10">
    <source>
        <dbReference type="SAM" id="SignalP"/>
    </source>
</evidence>
<dbReference type="GO" id="GO:0005975">
    <property type="term" value="P:carbohydrate metabolic process"/>
    <property type="evidence" value="ECO:0007669"/>
    <property type="project" value="InterPro"/>
</dbReference>
<dbReference type="EMBL" id="JBAMIC010000001">
    <property type="protein sequence ID" value="KAK7116751.1"/>
    <property type="molecule type" value="Genomic_DNA"/>
</dbReference>
<dbReference type="PIRSF" id="PIRSF001093">
    <property type="entry name" value="B-hxosamndse_ab_euk"/>
    <property type="match status" value="1"/>
</dbReference>
<dbReference type="InterPro" id="IPR015883">
    <property type="entry name" value="Glyco_hydro_20_cat"/>
</dbReference>
<evidence type="ECO:0000256" key="9">
    <source>
        <dbReference type="PIRSR" id="PIRSR001093-2"/>
    </source>
</evidence>
<evidence type="ECO:0000313" key="14">
    <source>
        <dbReference type="Proteomes" id="UP001374579"/>
    </source>
</evidence>
<dbReference type="SUPFAM" id="SSF51445">
    <property type="entry name" value="(Trans)glycosidases"/>
    <property type="match status" value="1"/>
</dbReference>
<keyword evidence="6 7" id="KW-0326">Glycosidase</keyword>
<protein>
    <recommendedName>
        <fullName evidence="7">Beta-hexosaminidase</fullName>
        <ecNumber evidence="7">3.2.1.52</ecNumber>
    </recommendedName>
</protein>
<name>A0AAN9C3J5_9CAEN</name>
<comment type="similarity">
    <text evidence="2 7">Belongs to the glycosyl hydrolase 20 family.</text>
</comment>
<dbReference type="CDD" id="cd06562">
    <property type="entry name" value="GH20_HexA_HexB-like"/>
    <property type="match status" value="1"/>
</dbReference>
<dbReference type="GO" id="GO:0005764">
    <property type="term" value="C:lysosome"/>
    <property type="evidence" value="ECO:0007669"/>
    <property type="project" value="TreeGrafter"/>
</dbReference>
<dbReference type="PANTHER" id="PTHR22600:SF21">
    <property type="entry name" value="BETA-HEXOSAMINIDASE A"/>
    <property type="match status" value="1"/>
</dbReference>
<dbReference type="Pfam" id="PF00728">
    <property type="entry name" value="Glyco_hydro_20"/>
    <property type="match status" value="1"/>
</dbReference>
<organism evidence="13 14">
    <name type="scientific">Littorina saxatilis</name>
    <dbReference type="NCBI Taxonomy" id="31220"/>
    <lineage>
        <taxon>Eukaryota</taxon>
        <taxon>Metazoa</taxon>
        <taxon>Spiralia</taxon>
        <taxon>Lophotrochozoa</taxon>
        <taxon>Mollusca</taxon>
        <taxon>Gastropoda</taxon>
        <taxon>Caenogastropoda</taxon>
        <taxon>Littorinimorpha</taxon>
        <taxon>Littorinoidea</taxon>
        <taxon>Littorinidae</taxon>
        <taxon>Littorina</taxon>
    </lineage>
</organism>
<comment type="caution">
    <text evidence="13">The sequence shown here is derived from an EMBL/GenBank/DDBJ whole genome shotgun (WGS) entry which is preliminary data.</text>
</comment>
<evidence type="ECO:0000256" key="4">
    <source>
        <dbReference type="ARBA" id="ARBA00022801"/>
    </source>
</evidence>
<feature type="chain" id="PRO_5043037822" description="Beta-hexosaminidase" evidence="10">
    <location>
        <begin position="25"/>
        <end position="553"/>
    </location>
</feature>
<dbReference type="Proteomes" id="UP001374579">
    <property type="component" value="Unassembled WGS sequence"/>
</dbReference>
<feature type="signal peptide" evidence="10">
    <location>
        <begin position="1"/>
        <end position="24"/>
    </location>
</feature>
<dbReference type="Gene3D" id="3.30.379.10">
    <property type="entry name" value="Chitobiase/beta-hexosaminidase domain 2-like"/>
    <property type="match status" value="1"/>
</dbReference>
<keyword evidence="3 10" id="KW-0732">Signal</keyword>
<dbReference type="PANTHER" id="PTHR22600">
    <property type="entry name" value="BETA-HEXOSAMINIDASE"/>
    <property type="match status" value="1"/>
</dbReference>
<keyword evidence="9" id="KW-1015">Disulfide bond</keyword>
<dbReference type="Pfam" id="PF14845">
    <property type="entry name" value="Glycohydro_20b2"/>
    <property type="match status" value="1"/>
</dbReference>
<feature type="disulfide bond" evidence="9">
    <location>
        <begin position="66"/>
        <end position="126"/>
    </location>
</feature>
<dbReference type="FunFam" id="3.20.20.80:FF:000063">
    <property type="entry name" value="Beta-hexosaminidase"/>
    <property type="match status" value="1"/>
</dbReference>